<dbReference type="EMBL" id="JAPNTZ010000010">
    <property type="protein sequence ID" value="MCY1142054.1"/>
    <property type="molecule type" value="Genomic_DNA"/>
</dbReference>
<sequence>MATALLITGTVGSGKTSAAEAAGDLLTAREIPNAVIDVDWLRRCWPSPPGDRFNSAITLRNLRAVTANFVEAGAERIVLAGVIESRSERRAYEETLGLPLSVWRLRVAIPAVHERLARRHRDDPAGLAWHRERSGELERILAAAGVEDALVDVTDETIPQVAEAVLRGWMGS</sequence>
<gene>
    <name evidence="1" type="ORF">OWR29_29015</name>
</gene>
<reference evidence="1" key="1">
    <citation type="submission" date="2022-11" db="EMBL/GenBank/DDBJ databases">
        <authorList>
            <person name="Somphong A."/>
            <person name="Phongsopitanun W."/>
        </authorList>
    </citation>
    <scope>NUCLEOTIDE SEQUENCE</scope>
    <source>
        <strain evidence="1">Pm04-4</strain>
    </source>
</reference>
<dbReference type="Proteomes" id="UP001151002">
    <property type="component" value="Unassembled WGS sequence"/>
</dbReference>
<evidence type="ECO:0008006" key="3">
    <source>
        <dbReference type="Google" id="ProtNLM"/>
    </source>
</evidence>
<dbReference type="SUPFAM" id="SSF52540">
    <property type="entry name" value="P-loop containing nucleoside triphosphate hydrolases"/>
    <property type="match status" value="1"/>
</dbReference>
<dbReference type="Gene3D" id="3.40.50.300">
    <property type="entry name" value="P-loop containing nucleotide triphosphate hydrolases"/>
    <property type="match status" value="1"/>
</dbReference>
<keyword evidence="2" id="KW-1185">Reference proteome</keyword>
<evidence type="ECO:0000313" key="2">
    <source>
        <dbReference type="Proteomes" id="UP001151002"/>
    </source>
</evidence>
<accession>A0ABT4B6C5</accession>
<evidence type="ECO:0000313" key="1">
    <source>
        <dbReference type="EMBL" id="MCY1142054.1"/>
    </source>
</evidence>
<organism evidence="1 2">
    <name type="scientific">Paractinoplanes pyxinae</name>
    <dbReference type="NCBI Taxonomy" id="2997416"/>
    <lineage>
        <taxon>Bacteria</taxon>
        <taxon>Bacillati</taxon>
        <taxon>Actinomycetota</taxon>
        <taxon>Actinomycetes</taxon>
        <taxon>Micromonosporales</taxon>
        <taxon>Micromonosporaceae</taxon>
        <taxon>Paractinoplanes</taxon>
    </lineage>
</organism>
<proteinExistence type="predicted"/>
<name>A0ABT4B6C5_9ACTN</name>
<dbReference type="InterPro" id="IPR027417">
    <property type="entry name" value="P-loop_NTPase"/>
</dbReference>
<dbReference type="RefSeq" id="WP_267566438.1">
    <property type="nucleotide sequence ID" value="NZ_JAPNTZ010000010.1"/>
</dbReference>
<protein>
    <recommendedName>
        <fullName evidence="3">Adenylylsulfate kinase</fullName>
    </recommendedName>
</protein>
<comment type="caution">
    <text evidence="1">The sequence shown here is derived from an EMBL/GenBank/DDBJ whole genome shotgun (WGS) entry which is preliminary data.</text>
</comment>